<evidence type="ECO:0000256" key="1">
    <source>
        <dbReference type="ARBA" id="ARBA00004123"/>
    </source>
</evidence>
<evidence type="ECO:0000256" key="8">
    <source>
        <dbReference type="ARBA" id="ARBA00050903"/>
    </source>
</evidence>
<dbReference type="InterPro" id="IPR004557">
    <property type="entry name" value="PrmC-related"/>
</dbReference>
<comment type="subcellular location">
    <subcellularLocation>
        <location evidence="1">Nucleus</location>
    </subcellularLocation>
</comment>
<protein>
    <recommendedName>
        <fullName evidence="15">Methyltransferase HEMK2</fullName>
    </recommendedName>
    <alternativeName>
        <fullName evidence="14">HemK methyltransferase family member 2</fullName>
    </alternativeName>
    <alternativeName>
        <fullName evidence="12">Lysine N-methyltransferase 9</fullName>
    </alternativeName>
    <alternativeName>
        <fullName evidence="11">Methylarsonite methyltransferase N6AMT1</fullName>
    </alternativeName>
    <alternativeName>
        <fullName evidence="16">Methyltransferase N6AMT1</fullName>
    </alternativeName>
    <alternativeName>
        <fullName evidence="13">Protein N(5)-glutamine methyltransferase</fullName>
    </alternativeName>
</protein>
<dbReference type="GO" id="GO:0005634">
    <property type="term" value="C:nucleus"/>
    <property type="evidence" value="ECO:0007669"/>
    <property type="project" value="UniProtKB-SubCell"/>
</dbReference>
<dbReference type="SUPFAM" id="SSF53335">
    <property type="entry name" value="S-adenosyl-L-methionine-dependent methyltransferases"/>
    <property type="match status" value="1"/>
</dbReference>
<gene>
    <name evidence="18" type="ORF">QE152_g7558</name>
</gene>
<evidence type="ECO:0000256" key="16">
    <source>
        <dbReference type="ARBA" id="ARBA00093667"/>
    </source>
</evidence>
<reference evidence="18 19" key="1">
    <citation type="journal article" date="2024" name="BMC Genomics">
        <title>De novo assembly and annotation of Popillia japonica's genome with initial clues to its potential as an invasive pest.</title>
        <authorList>
            <person name="Cucini C."/>
            <person name="Boschi S."/>
            <person name="Funari R."/>
            <person name="Cardaioli E."/>
            <person name="Iannotti N."/>
            <person name="Marturano G."/>
            <person name="Paoli F."/>
            <person name="Bruttini M."/>
            <person name="Carapelli A."/>
            <person name="Frati F."/>
            <person name="Nardi F."/>
        </authorList>
    </citation>
    <scope>NUCLEOTIDE SEQUENCE [LARGE SCALE GENOMIC DNA]</scope>
    <source>
        <strain evidence="18">DMR45628</strain>
    </source>
</reference>
<evidence type="ECO:0000256" key="9">
    <source>
        <dbReference type="ARBA" id="ARBA00053180"/>
    </source>
</evidence>
<name>A0AAW1MF24_POPJA</name>
<feature type="domain" description="Methyltransferase small" evidence="17">
    <location>
        <begin position="24"/>
        <end position="121"/>
    </location>
</feature>
<evidence type="ECO:0000313" key="18">
    <source>
        <dbReference type="EMBL" id="KAK9744771.1"/>
    </source>
</evidence>
<comment type="function">
    <text evidence="9">Methyltransferase that can methylate proteins and, to a lower extent, arsenic. Catalytic subunit of a heterodimer with TRMT112, which monomethylates 'Lys-12' of histone H4 (H4K12me1), a modification present at the promoters of numerous genes encoding cell cycle regulators. Catalytic subunit of a heterodimer with TRMT112, which catalyzes N5-methylation of Glu residue of proteins with a Gly-Gln-Xaa-Xaa-Xaa-Arg motif. Methylates ETF1 on 'Gln-185'; ETF1 needs to be complexed to ERF3 in its GTP-bound form to be efficiently methylated. May also play a role in the modulation of arsenic-induced toxicity by mediating the conversion of monomethylarsonous acid (3+) into the less toxic dimethylarsonic acid. It however only plays a limited role in arsenic metabolism compared with AS3MT.</text>
</comment>
<evidence type="ECO:0000256" key="4">
    <source>
        <dbReference type="ARBA" id="ARBA00022679"/>
    </source>
</evidence>
<dbReference type="FunFam" id="3.40.50.150:FF:000077">
    <property type="entry name" value="HemK methyltransferase family member 2"/>
    <property type="match status" value="1"/>
</dbReference>
<evidence type="ECO:0000259" key="17">
    <source>
        <dbReference type="Pfam" id="PF05175"/>
    </source>
</evidence>
<dbReference type="GO" id="GO:0035657">
    <property type="term" value="C:eRF1 methyltransferase complex"/>
    <property type="evidence" value="ECO:0007669"/>
    <property type="project" value="TreeGrafter"/>
</dbReference>
<dbReference type="GO" id="GO:0032259">
    <property type="term" value="P:methylation"/>
    <property type="evidence" value="ECO:0007669"/>
    <property type="project" value="UniProtKB-KW"/>
</dbReference>
<dbReference type="PANTHER" id="PTHR45875:SF1">
    <property type="entry name" value="METHYLTRANSFERASE N6AMT1"/>
    <property type="match status" value="1"/>
</dbReference>
<evidence type="ECO:0000256" key="3">
    <source>
        <dbReference type="ARBA" id="ARBA00022603"/>
    </source>
</evidence>
<sequence>MLLQTPVYNLKQFPNVYTPSEDSFLLLDTLEADMNNIIQINPDFIVEIGSGSGVIITALAAFLKNTRCFATDINPEACIATTTTSILNNTCVEACNMTFLTCFKENVFDIIVFNPPYVVTDSEEVFGNGVARAWAGGIDGCEVINQFLKSLPNLMSSKGICYLLLIKENNPQKIINILYGMKFNVNIVKQRKIPCEHLYVLKIYK</sequence>
<dbReference type="InterPro" id="IPR002052">
    <property type="entry name" value="DNA_methylase_N6_adenine_CS"/>
</dbReference>
<keyword evidence="4" id="KW-0808">Transferase</keyword>
<dbReference type="EMBL" id="JASPKY010000055">
    <property type="protein sequence ID" value="KAK9744771.1"/>
    <property type="molecule type" value="Genomic_DNA"/>
</dbReference>
<dbReference type="GO" id="GO:0036009">
    <property type="term" value="F:protein-glutamine N-methyltransferase activity"/>
    <property type="evidence" value="ECO:0007669"/>
    <property type="project" value="UniProtKB-ARBA"/>
</dbReference>
<dbReference type="Gene3D" id="3.40.50.150">
    <property type="entry name" value="Vaccinia Virus protein VP39"/>
    <property type="match status" value="1"/>
</dbReference>
<comment type="similarity">
    <text evidence="2">Belongs to the eukaryotic/archaeal PrmC-related family.</text>
</comment>
<accession>A0AAW1MF24</accession>
<keyword evidence="19" id="KW-1185">Reference proteome</keyword>
<evidence type="ECO:0000256" key="7">
    <source>
        <dbReference type="ARBA" id="ARBA00048619"/>
    </source>
</evidence>
<evidence type="ECO:0000256" key="13">
    <source>
        <dbReference type="ARBA" id="ARBA00080992"/>
    </source>
</evidence>
<comment type="catalytic activity">
    <reaction evidence="7">
        <text>L-lysyl-[histone] + S-adenosyl-L-methionine = N(6)-methyl-L-lysyl-[histone] + S-adenosyl-L-homocysteine + H(+)</text>
        <dbReference type="Rhea" id="RHEA:10024"/>
        <dbReference type="Rhea" id="RHEA-COMP:9845"/>
        <dbReference type="Rhea" id="RHEA-COMP:9846"/>
        <dbReference type="ChEBI" id="CHEBI:15378"/>
        <dbReference type="ChEBI" id="CHEBI:29969"/>
        <dbReference type="ChEBI" id="CHEBI:57856"/>
        <dbReference type="ChEBI" id="CHEBI:59789"/>
        <dbReference type="ChEBI" id="CHEBI:61929"/>
    </reaction>
    <physiologicalReaction direction="left-to-right" evidence="7">
        <dbReference type="Rhea" id="RHEA:10025"/>
    </physiologicalReaction>
</comment>
<dbReference type="Proteomes" id="UP001458880">
    <property type="component" value="Unassembled WGS sequence"/>
</dbReference>
<dbReference type="PROSITE" id="PS00092">
    <property type="entry name" value="N6_MTASE"/>
    <property type="match status" value="1"/>
</dbReference>
<comment type="catalytic activity">
    <reaction evidence="8">
        <text>methylarsonous acid + S-adenosyl-L-methionine = dimethylarsinate + S-adenosyl-L-homocysteine + 2 H(+)</text>
        <dbReference type="Rhea" id="RHEA:11684"/>
        <dbReference type="ChEBI" id="CHEBI:15378"/>
        <dbReference type="ChEBI" id="CHEBI:16223"/>
        <dbReference type="ChEBI" id="CHEBI:17826"/>
        <dbReference type="ChEBI" id="CHEBI:57856"/>
        <dbReference type="ChEBI" id="CHEBI:59789"/>
    </reaction>
</comment>
<comment type="caution">
    <text evidence="18">The sequence shown here is derived from an EMBL/GenBank/DDBJ whole genome shotgun (WGS) entry which is preliminary data.</text>
</comment>
<evidence type="ECO:0000256" key="14">
    <source>
        <dbReference type="ARBA" id="ARBA00083337"/>
    </source>
</evidence>
<dbReference type="CDD" id="cd02440">
    <property type="entry name" value="AdoMet_MTases"/>
    <property type="match status" value="1"/>
</dbReference>
<dbReference type="NCBIfam" id="TIGR00537">
    <property type="entry name" value="hemK_rel_arch"/>
    <property type="match status" value="1"/>
</dbReference>
<organism evidence="18 19">
    <name type="scientific">Popillia japonica</name>
    <name type="common">Japanese beetle</name>
    <dbReference type="NCBI Taxonomy" id="7064"/>
    <lineage>
        <taxon>Eukaryota</taxon>
        <taxon>Metazoa</taxon>
        <taxon>Ecdysozoa</taxon>
        <taxon>Arthropoda</taxon>
        <taxon>Hexapoda</taxon>
        <taxon>Insecta</taxon>
        <taxon>Pterygota</taxon>
        <taxon>Neoptera</taxon>
        <taxon>Endopterygota</taxon>
        <taxon>Coleoptera</taxon>
        <taxon>Polyphaga</taxon>
        <taxon>Scarabaeiformia</taxon>
        <taxon>Scarabaeidae</taxon>
        <taxon>Rutelinae</taxon>
        <taxon>Popillia</taxon>
    </lineage>
</organism>
<keyword evidence="6" id="KW-0539">Nucleus</keyword>
<comment type="subunit">
    <text evidence="10">Heterodimer; heterodimerization with TRMT112 is required for S-adenosyl-L-methionine-binding.</text>
</comment>
<keyword evidence="5" id="KW-0949">S-adenosyl-L-methionine</keyword>
<keyword evidence="3 18" id="KW-0489">Methyltransferase</keyword>
<dbReference type="InterPro" id="IPR007848">
    <property type="entry name" value="Small_mtfrase_dom"/>
</dbReference>
<evidence type="ECO:0000313" key="19">
    <source>
        <dbReference type="Proteomes" id="UP001458880"/>
    </source>
</evidence>
<evidence type="ECO:0000256" key="12">
    <source>
        <dbReference type="ARBA" id="ARBA00076540"/>
    </source>
</evidence>
<dbReference type="AlphaFoldDB" id="A0AAW1MF24"/>
<evidence type="ECO:0000256" key="6">
    <source>
        <dbReference type="ARBA" id="ARBA00023242"/>
    </source>
</evidence>
<evidence type="ECO:0000256" key="5">
    <source>
        <dbReference type="ARBA" id="ARBA00022691"/>
    </source>
</evidence>
<evidence type="ECO:0000256" key="11">
    <source>
        <dbReference type="ARBA" id="ARBA00075330"/>
    </source>
</evidence>
<dbReference type="Pfam" id="PF05175">
    <property type="entry name" value="MTS"/>
    <property type="match status" value="1"/>
</dbReference>
<evidence type="ECO:0000256" key="10">
    <source>
        <dbReference type="ARBA" id="ARBA00062344"/>
    </source>
</evidence>
<proteinExistence type="inferred from homology"/>
<dbReference type="InterPro" id="IPR052190">
    <property type="entry name" value="Euk-Arch_PrmC-MTase"/>
</dbReference>
<dbReference type="PANTHER" id="PTHR45875">
    <property type="entry name" value="METHYLTRANSFERASE N6AMT1"/>
    <property type="match status" value="1"/>
</dbReference>
<evidence type="ECO:0000256" key="15">
    <source>
        <dbReference type="ARBA" id="ARBA00093624"/>
    </source>
</evidence>
<evidence type="ECO:0000256" key="2">
    <source>
        <dbReference type="ARBA" id="ARBA00006149"/>
    </source>
</evidence>
<dbReference type="GO" id="GO:0003676">
    <property type="term" value="F:nucleic acid binding"/>
    <property type="evidence" value="ECO:0007669"/>
    <property type="project" value="InterPro"/>
</dbReference>
<dbReference type="InterPro" id="IPR029063">
    <property type="entry name" value="SAM-dependent_MTases_sf"/>
</dbReference>